<evidence type="ECO:0000313" key="1">
    <source>
        <dbReference type="EMBL" id="PMB17133.1"/>
    </source>
</evidence>
<dbReference type="InterPro" id="IPR036388">
    <property type="entry name" value="WH-like_DNA-bd_sf"/>
</dbReference>
<protein>
    <submittedName>
        <fullName evidence="1">Uncharacterized protein</fullName>
    </submittedName>
</protein>
<dbReference type="InterPro" id="IPR013324">
    <property type="entry name" value="RNA_pol_sigma_r3/r4-like"/>
</dbReference>
<dbReference type="SUPFAM" id="SSF88659">
    <property type="entry name" value="Sigma3 and sigma4 domains of RNA polymerase sigma factors"/>
    <property type="match status" value="1"/>
</dbReference>
<reference evidence="1 2" key="1">
    <citation type="submission" date="2017-07" db="EMBL/GenBank/DDBJ databases">
        <title>Genomes of Fischerella (Mastigocladus) sp. strains.</title>
        <authorList>
            <person name="Miller S.R."/>
        </authorList>
    </citation>
    <scope>NUCLEOTIDE SEQUENCE [LARGE SCALE GENOMIC DNA]</scope>
    <source>
        <strain evidence="1 2">CCMEE 5318</strain>
    </source>
</reference>
<dbReference type="Gene3D" id="1.10.10.10">
    <property type="entry name" value="Winged helix-like DNA-binding domain superfamily/Winged helix DNA-binding domain"/>
    <property type="match status" value="1"/>
</dbReference>
<dbReference type="RefSeq" id="WP_180977055.1">
    <property type="nucleotide sequence ID" value="NZ_NMQE01000850.1"/>
</dbReference>
<sequence>SPIDREPSPDPTPDVVSDRRERLRQILACAHASLDEEAYTVWYEYLVNGTTHEQIALLMNRRVDWVRQTLHRARLRVAATIVSHPAILNDEEIRTAIKRCQMSENPEERLTEEELDLLSQLLLTQPRQSPGWRQINLFRQACLKILTWVELCLLALTFYLLG</sequence>
<proteinExistence type="predicted"/>
<dbReference type="EMBL" id="NMQE01000850">
    <property type="protein sequence ID" value="PMB17133.1"/>
    <property type="molecule type" value="Genomic_DNA"/>
</dbReference>
<gene>
    <name evidence="1" type="ORF">CEN46_24275</name>
</gene>
<dbReference type="Proteomes" id="UP000235081">
    <property type="component" value="Unassembled WGS sequence"/>
</dbReference>
<organism evidence="1 2">
    <name type="scientific">Fischerella thermalis CCMEE 5318</name>
    <dbReference type="NCBI Taxonomy" id="2019666"/>
    <lineage>
        <taxon>Bacteria</taxon>
        <taxon>Bacillati</taxon>
        <taxon>Cyanobacteriota</taxon>
        <taxon>Cyanophyceae</taxon>
        <taxon>Nostocales</taxon>
        <taxon>Hapalosiphonaceae</taxon>
        <taxon>Fischerella</taxon>
    </lineage>
</organism>
<name>A0A2N6L5J5_9CYAN</name>
<comment type="caution">
    <text evidence="1">The sequence shown here is derived from an EMBL/GenBank/DDBJ whole genome shotgun (WGS) entry which is preliminary data.</text>
</comment>
<accession>A0A2N6L5J5</accession>
<evidence type="ECO:0000313" key="2">
    <source>
        <dbReference type="Proteomes" id="UP000235081"/>
    </source>
</evidence>
<dbReference type="AlphaFoldDB" id="A0A2N6L5J5"/>
<feature type="non-terminal residue" evidence="1">
    <location>
        <position position="1"/>
    </location>
</feature>